<dbReference type="CDD" id="cd00037">
    <property type="entry name" value="CLECT"/>
    <property type="match status" value="1"/>
</dbReference>
<dbReference type="EMBL" id="OB661714">
    <property type="protein sequence ID" value="CAD7228822.1"/>
    <property type="molecule type" value="Genomic_DNA"/>
</dbReference>
<gene>
    <name evidence="1" type="ORF">CTOB1V02_LOCUS6700</name>
</gene>
<dbReference type="PROSITE" id="PS50041">
    <property type="entry name" value="C_TYPE_LECTIN_2"/>
    <property type="match status" value="1"/>
</dbReference>
<dbReference type="InterPro" id="IPR016187">
    <property type="entry name" value="CTDL_fold"/>
</dbReference>
<dbReference type="SUPFAM" id="SSF56436">
    <property type="entry name" value="C-type lectin-like"/>
    <property type="match status" value="1"/>
</dbReference>
<dbReference type="OrthoDB" id="6331336at2759"/>
<dbReference type="PANTHER" id="PTHR22803">
    <property type="entry name" value="MANNOSE, PHOSPHOLIPASE, LECTIN RECEPTOR RELATED"/>
    <property type="match status" value="1"/>
</dbReference>
<dbReference type="InterPro" id="IPR050111">
    <property type="entry name" value="C-type_lectin/snaclec_domain"/>
</dbReference>
<dbReference type="InterPro" id="IPR016186">
    <property type="entry name" value="C-type_lectin-like/link_sf"/>
</dbReference>
<accession>A0A7R8WD75</accession>
<protein>
    <submittedName>
        <fullName evidence="1">Uncharacterized protein</fullName>
    </submittedName>
</protein>
<dbReference type="SMART" id="SM00034">
    <property type="entry name" value="CLECT"/>
    <property type="match status" value="1"/>
</dbReference>
<organism evidence="1">
    <name type="scientific">Cyprideis torosa</name>
    <dbReference type="NCBI Taxonomy" id="163714"/>
    <lineage>
        <taxon>Eukaryota</taxon>
        <taxon>Metazoa</taxon>
        <taxon>Ecdysozoa</taxon>
        <taxon>Arthropoda</taxon>
        <taxon>Crustacea</taxon>
        <taxon>Oligostraca</taxon>
        <taxon>Ostracoda</taxon>
        <taxon>Podocopa</taxon>
        <taxon>Podocopida</taxon>
        <taxon>Cytherocopina</taxon>
        <taxon>Cytheroidea</taxon>
        <taxon>Cytherideidae</taxon>
        <taxon>Cyprideis</taxon>
    </lineage>
</organism>
<dbReference type="Gene3D" id="3.10.100.10">
    <property type="entry name" value="Mannose-Binding Protein A, subunit A"/>
    <property type="match status" value="1"/>
</dbReference>
<sequence>MKPMLFGSLLALAIVATMESPLDLPSNVECIDLRNGNEVPVLCEIPSNPPPVELVCPGSFFSLGDSCYGVFDNQTMSWDNAQTFCGSLAAGGRLVELETEEELALVKRHLLESDYYCSAYSWYWIGGEEIGDSNTFKWASTGQMINDSDWYPGQPNGSDSGDAILLFCGANWMWFDLIKSDTILFICEAPPVEI</sequence>
<reference evidence="1" key="1">
    <citation type="submission" date="2020-11" db="EMBL/GenBank/DDBJ databases">
        <authorList>
            <person name="Tran Van P."/>
        </authorList>
    </citation>
    <scope>NUCLEOTIDE SEQUENCE</scope>
</reference>
<name>A0A7R8WD75_9CRUS</name>
<evidence type="ECO:0000313" key="1">
    <source>
        <dbReference type="EMBL" id="CAD7228822.1"/>
    </source>
</evidence>
<dbReference type="AlphaFoldDB" id="A0A7R8WD75"/>
<proteinExistence type="predicted"/>
<dbReference type="InterPro" id="IPR001304">
    <property type="entry name" value="C-type_lectin-like"/>
</dbReference>
<dbReference type="Pfam" id="PF00059">
    <property type="entry name" value="Lectin_C"/>
    <property type="match status" value="1"/>
</dbReference>